<proteinExistence type="inferred from homology"/>
<dbReference type="PANTHER" id="PTHR21043">
    <property type="entry name" value="IOJAP SUPERFAMILY ORTHOLOG"/>
    <property type="match status" value="1"/>
</dbReference>
<dbReference type="GO" id="GO:0043023">
    <property type="term" value="F:ribosomal large subunit binding"/>
    <property type="evidence" value="ECO:0007669"/>
    <property type="project" value="TreeGrafter"/>
</dbReference>
<dbReference type="EMBL" id="ASHM01011116">
    <property type="protein sequence ID" value="PNX93019.1"/>
    <property type="molecule type" value="Genomic_DNA"/>
</dbReference>
<dbReference type="InterPro" id="IPR043519">
    <property type="entry name" value="NT_sf"/>
</dbReference>
<protein>
    <submittedName>
        <fullName evidence="4">Protein lojap-related mitochondrial-like</fullName>
    </submittedName>
</protein>
<reference evidence="4 5" key="1">
    <citation type="journal article" date="2014" name="Am. J. Bot.">
        <title>Genome assembly and annotation for red clover (Trifolium pratense; Fabaceae).</title>
        <authorList>
            <person name="Istvanek J."/>
            <person name="Jaros M."/>
            <person name="Krenek A."/>
            <person name="Repkova J."/>
        </authorList>
    </citation>
    <scope>NUCLEOTIDE SEQUENCE [LARGE SCALE GENOMIC DNA]</scope>
    <source>
        <strain evidence="5">cv. Tatra</strain>
        <tissue evidence="4">Young leaves</tissue>
    </source>
</reference>
<accession>A0A2K3MQN3</accession>
<dbReference type="SUPFAM" id="SSF81301">
    <property type="entry name" value="Nucleotidyltransferase"/>
    <property type="match status" value="1"/>
</dbReference>
<dbReference type="InterPro" id="IPR004394">
    <property type="entry name" value="Iojap/RsfS/C7orf30"/>
</dbReference>
<dbReference type="GO" id="GO:0017148">
    <property type="term" value="P:negative regulation of translation"/>
    <property type="evidence" value="ECO:0007669"/>
    <property type="project" value="TreeGrafter"/>
</dbReference>
<comment type="subcellular location">
    <subcellularLocation>
        <location evidence="1">Mitochondrion</location>
    </subcellularLocation>
</comment>
<dbReference type="FunFam" id="3.30.460.10:FF:000018">
    <property type="entry name" value="Mitochondrial assembly of ribosomal large subunit 1"/>
    <property type="match status" value="1"/>
</dbReference>
<dbReference type="GO" id="GO:0005739">
    <property type="term" value="C:mitochondrion"/>
    <property type="evidence" value="ECO:0007669"/>
    <property type="project" value="UniProtKB-SubCell"/>
</dbReference>
<sequence>MLTVLRARACSSLCASNPQPLLQPWKLGFSSLSTTVDAGVSKCTLDLQEIEKILTDVKADDVKIIPVPKQNDWADFMVLATGRSTWHVKNIAQALIYKAKQKQQGVERMTLPSVQGQNEGKWIVIDSGKVIVHALDENARAYYNLEGLWSRGTLQNEPVEIDISYPTPSLPMIKLKSEDGAFYWANH</sequence>
<dbReference type="STRING" id="57577.A0A2K3MQN3"/>
<evidence type="ECO:0000256" key="1">
    <source>
        <dbReference type="ARBA" id="ARBA00004173"/>
    </source>
</evidence>
<dbReference type="Pfam" id="PF02410">
    <property type="entry name" value="RsfS"/>
    <property type="match status" value="1"/>
</dbReference>
<keyword evidence="3" id="KW-0496">Mitochondrion</keyword>
<evidence type="ECO:0000256" key="3">
    <source>
        <dbReference type="ARBA" id="ARBA00023128"/>
    </source>
</evidence>
<dbReference type="GO" id="GO:0090071">
    <property type="term" value="P:negative regulation of ribosome biogenesis"/>
    <property type="evidence" value="ECO:0007669"/>
    <property type="project" value="TreeGrafter"/>
</dbReference>
<evidence type="ECO:0000313" key="5">
    <source>
        <dbReference type="Proteomes" id="UP000236291"/>
    </source>
</evidence>
<dbReference type="Gene3D" id="3.30.460.10">
    <property type="entry name" value="Beta Polymerase, domain 2"/>
    <property type="match status" value="1"/>
</dbReference>
<dbReference type="PANTHER" id="PTHR21043:SF0">
    <property type="entry name" value="MITOCHONDRIAL ASSEMBLY OF RIBOSOMAL LARGE SUBUNIT PROTEIN 1"/>
    <property type="match status" value="1"/>
</dbReference>
<organism evidence="4 5">
    <name type="scientific">Trifolium pratense</name>
    <name type="common">Red clover</name>
    <dbReference type="NCBI Taxonomy" id="57577"/>
    <lineage>
        <taxon>Eukaryota</taxon>
        <taxon>Viridiplantae</taxon>
        <taxon>Streptophyta</taxon>
        <taxon>Embryophyta</taxon>
        <taxon>Tracheophyta</taxon>
        <taxon>Spermatophyta</taxon>
        <taxon>Magnoliopsida</taxon>
        <taxon>eudicotyledons</taxon>
        <taxon>Gunneridae</taxon>
        <taxon>Pentapetalae</taxon>
        <taxon>rosids</taxon>
        <taxon>fabids</taxon>
        <taxon>Fabales</taxon>
        <taxon>Fabaceae</taxon>
        <taxon>Papilionoideae</taxon>
        <taxon>50 kb inversion clade</taxon>
        <taxon>NPAAA clade</taxon>
        <taxon>Hologalegina</taxon>
        <taxon>IRL clade</taxon>
        <taxon>Trifolieae</taxon>
        <taxon>Trifolium</taxon>
    </lineage>
</organism>
<comment type="caution">
    <text evidence="4">The sequence shown here is derived from an EMBL/GenBank/DDBJ whole genome shotgun (WGS) entry which is preliminary data.</text>
</comment>
<gene>
    <name evidence="4" type="ORF">L195_g016167</name>
</gene>
<dbReference type="AlphaFoldDB" id="A0A2K3MQN3"/>
<evidence type="ECO:0000313" key="4">
    <source>
        <dbReference type="EMBL" id="PNX93019.1"/>
    </source>
</evidence>
<dbReference type="HAMAP" id="MF_01477">
    <property type="entry name" value="Iojap_RsfS"/>
    <property type="match status" value="1"/>
</dbReference>
<comment type="similarity">
    <text evidence="2">Belongs to the Iojap/RsfS family.</text>
</comment>
<name>A0A2K3MQN3_TRIPR</name>
<reference evidence="4 5" key="2">
    <citation type="journal article" date="2017" name="Front. Plant Sci.">
        <title>Gene Classification and Mining of Molecular Markers Useful in Red Clover (Trifolium pratense) Breeding.</title>
        <authorList>
            <person name="Istvanek J."/>
            <person name="Dluhosova J."/>
            <person name="Dluhos P."/>
            <person name="Patkova L."/>
            <person name="Nedelnik J."/>
            <person name="Repkova J."/>
        </authorList>
    </citation>
    <scope>NUCLEOTIDE SEQUENCE [LARGE SCALE GENOMIC DNA]</scope>
    <source>
        <strain evidence="5">cv. Tatra</strain>
        <tissue evidence="4">Young leaves</tissue>
    </source>
</reference>
<dbReference type="Proteomes" id="UP000236291">
    <property type="component" value="Unassembled WGS sequence"/>
</dbReference>
<evidence type="ECO:0000256" key="2">
    <source>
        <dbReference type="ARBA" id="ARBA00010574"/>
    </source>
</evidence>
<dbReference type="NCBIfam" id="TIGR00090">
    <property type="entry name" value="rsfS_iojap_ybeB"/>
    <property type="match status" value="1"/>
</dbReference>